<dbReference type="EMBL" id="BGPR01003171">
    <property type="protein sequence ID" value="GBM84599.1"/>
    <property type="molecule type" value="Genomic_DNA"/>
</dbReference>
<keyword evidence="2" id="KW-1185">Reference proteome</keyword>
<dbReference type="OrthoDB" id="6443573at2759"/>
<sequence length="320" mass="38112">MTSEDSENYPGCNSAQKKLLRIPPRLRKRVLEAIHGLKTRVALWRRDHSSIMKLDAGERIFCFRCDGTIDTVKTAQQLVLNSNIDIRKRFYLACIYCIEDGIKTLWAEIEATGKTGNIENAVYWVVRFWVRWLRDRSLVLWKEAALGYCGISGDIRFYPFFPSLRPEERKIFLTGFIIATNDDLLLCLKVMTKEEEEEILRRYPHKVLLNYLHWPLRSLFLETAEKIWKYFDETKYRSLLTGLLNSKINREVYDFDDFFECFWNSSPEHLRESVKELPYLGEQIESCFNEIRRKRKADFDELKHQKIKKSSRDINETRRI</sequence>
<name>A0A4Y2J4Q8_ARAVE</name>
<proteinExistence type="predicted"/>
<accession>A0A4Y2J4Q8</accession>
<dbReference type="Proteomes" id="UP000499080">
    <property type="component" value="Unassembled WGS sequence"/>
</dbReference>
<reference evidence="1 2" key="1">
    <citation type="journal article" date="2019" name="Sci. Rep.">
        <title>Orb-weaving spider Araneus ventricosus genome elucidates the spidroin gene catalogue.</title>
        <authorList>
            <person name="Kono N."/>
            <person name="Nakamura H."/>
            <person name="Ohtoshi R."/>
            <person name="Moran D.A.P."/>
            <person name="Shinohara A."/>
            <person name="Yoshida Y."/>
            <person name="Fujiwara M."/>
            <person name="Mori M."/>
            <person name="Tomita M."/>
            <person name="Arakawa K."/>
        </authorList>
    </citation>
    <scope>NUCLEOTIDE SEQUENCE [LARGE SCALE GENOMIC DNA]</scope>
</reference>
<organism evidence="1 2">
    <name type="scientific">Araneus ventricosus</name>
    <name type="common">Orbweaver spider</name>
    <name type="synonym">Epeira ventricosa</name>
    <dbReference type="NCBI Taxonomy" id="182803"/>
    <lineage>
        <taxon>Eukaryota</taxon>
        <taxon>Metazoa</taxon>
        <taxon>Ecdysozoa</taxon>
        <taxon>Arthropoda</taxon>
        <taxon>Chelicerata</taxon>
        <taxon>Arachnida</taxon>
        <taxon>Araneae</taxon>
        <taxon>Araneomorphae</taxon>
        <taxon>Entelegynae</taxon>
        <taxon>Araneoidea</taxon>
        <taxon>Araneidae</taxon>
        <taxon>Araneus</taxon>
    </lineage>
</organism>
<evidence type="ECO:0000313" key="2">
    <source>
        <dbReference type="Proteomes" id="UP000499080"/>
    </source>
</evidence>
<protein>
    <submittedName>
        <fullName evidence="1">Uncharacterized protein</fullName>
    </submittedName>
</protein>
<dbReference type="AlphaFoldDB" id="A0A4Y2J4Q8"/>
<gene>
    <name evidence="1" type="ORF">AVEN_188002_1</name>
</gene>
<evidence type="ECO:0000313" key="1">
    <source>
        <dbReference type="EMBL" id="GBM84599.1"/>
    </source>
</evidence>
<comment type="caution">
    <text evidence="1">The sequence shown here is derived from an EMBL/GenBank/DDBJ whole genome shotgun (WGS) entry which is preliminary data.</text>
</comment>